<dbReference type="FunFam" id="3.40.50.150:FF:000012">
    <property type="entry name" value="tRNA/tmRNA (uracil-C(5))-methyltransferase"/>
    <property type="match status" value="1"/>
</dbReference>
<dbReference type="GO" id="GO:0030697">
    <property type="term" value="F:tRNA (uracil(54)-C5)-methyltransferase activity, S-adenosyl methionine-dependent"/>
    <property type="evidence" value="ECO:0007669"/>
    <property type="project" value="UniProtKB-EC"/>
</dbReference>
<dbReference type="EC" id="2.1.1.35" evidence="7"/>
<comment type="similarity">
    <text evidence="5">Belongs to the class I-like SAM-binding methyltransferase superfamily. RNA M5U methyltransferase family.</text>
</comment>
<dbReference type="InterPro" id="IPR030390">
    <property type="entry name" value="MeTrfase_TrmA_AS"/>
</dbReference>
<name>A0AAW7PTW7_9BACT</name>
<keyword evidence="3 5" id="KW-0949">S-adenosyl-L-methionine</keyword>
<dbReference type="Gene3D" id="3.40.50.150">
    <property type="entry name" value="Vaccinia Virus protein VP39"/>
    <property type="match status" value="1"/>
</dbReference>
<feature type="binding site" evidence="5">
    <location>
        <position position="225"/>
    </location>
    <ligand>
        <name>S-adenosyl-L-methionine</name>
        <dbReference type="ChEBI" id="CHEBI:59789"/>
    </ligand>
</feature>
<dbReference type="GO" id="GO:0019843">
    <property type="term" value="F:rRNA binding"/>
    <property type="evidence" value="ECO:0007669"/>
    <property type="project" value="TreeGrafter"/>
</dbReference>
<feature type="binding site" evidence="5">
    <location>
        <position position="306"/>
    </location>
    <ligand>
        <name>S-adenosyl-L-methionine</name>
        <dbReference type="ChEBI" id="CHEBI:59789"/>
    </ligand>
</feature>
<feature type="binding site" evidence="5">
    <location>
        <position position="246"/>
    </location>
    <ligand>
        <name>S-adenosyl-L-methionine</name>
        <dbReference type="ChEBI" id="CHEBI:59789"/>
    </ligand>
</feature>
<comment type="caution">
    <text evidence="7">The sequence shown here is derived from an EMBL/GenBank/DDBJ whole genome shotgun (WGS) entry which is preliminary data.</text>
</comment>
<reference evidence="7" key="1">
    <citation type="submission" date="2022-12" db="EMBL/GenBank/DDBJ databases">
        <authorList>
            <person name="Uljanovas D."/>
        </authorList>
    </citation>
    <scope>NUCLEOTIDE SEQUENCE</scope>
    <source>
        <strain evidence="7">RCM39</strain>
    </source>
</reference>
<dbReference type="AlphaFoldDB" id="A0AAW7PTW7"/>
<evidence type="ECO:0000256" key="1">
    <source>
        <dbReference type="ARBA" id="ARBA00022603"/>
    </source>
</evidence>
<keyword evidence="1 5" id="KW-0489">Methyltransferase</keyword>
<dbReference type="InterPro" id="IPR010280">
    <property type="entry name" value="U5_MeTrfase_fam"/>
</dbReference>
<dbReference type="NCBIfam" id="TIGR02143">
    <property type="entry name" value="trmA_only"/>
    <property type="match status" value="1"/>
</dbReference>
<dbReference type="HAMAP" id="MF_01011">
    <property type="entry name" value="RNA_methyltr_TrmA"/>
    <property type="match status" value="1"/>
</dbReference>
<dbReference type="GO" id="GO:0032259">
    <property type="term" value="P:methylation"/>
    <property type="evidence" value="ECO:0007669"/>
    <property type="project" value="UniProtKB-KW"/>
</dbReference>
<evidence type="ECO:0000256" key="3">
    <source>
        <dbReference type="ARBA" id="ARBA00022691"/>
    </source>
</evidence>
<reference evidence="7" key="2">
    <citation type="journal article" date="2023" name="Microorganisms">
        <title>Genomic Characterization of Arcobacter butzleri Strains Isolated from Various Sources in Lithuania.</title>
        <authorList>
            <person name="Uljanovas D."/>
            <person name="Golz G."/>
            <person name="Fleischmann S."/>
            <person name="Kudirkiene E."/>
            <person name="Kasetiene N."/>
            <person name="Grineviciene A."/>
            <person name="Tamuleviciene E."/>
            <person name="Aksomaitiene J."/>
            <person name="Alter T."/>
            <person name="Malakauskas M."/>
        </authorList>
    </citation>
    <scope>NUCLEOTIDE SEQUENCE</scope>
    <source>
        <strain evidence="7">RCM39</strain>
    </source>
</reference>
<dbReference type="EMBL" id="JAPZDC010000010">
    <property type="protein sequence ID" value="MDN5064788.1"/>
    <property type="molecule type" value="Genomic_DNA"/>
</dbReference>
<dbReference type="GO" id="GO:0000049">
    <property type="term" value="F:tRNA binding"/>
    <property type="evidence" value="ECO:0007669"/>
    <property type="project" value="TreeGrafter"/>
</dbReference>
<dbReference type="Proteomes" id="UP001171529">
    <property type="component" value="Unassembled WGS sequence"/>
</dbReference>
<keyword evidence="2 5" id="KW-0808">Transferase</keyword>
<protein>
    <submittedName>
        <fullName evidence="7">tRNA (Uridine(54)-C5)-methyltransferase TrmA</fullName>
        <ecNumber evidence="7">2.1.1.35</ecNumber>
    </submittedName>
</protein>
<dbReference type="GO" id="GO:0005829">
    <property type="term" value="C:cytosol"/>
    <property type="evidence" value="ECO:0007669"/>
    <property type="project" value="TreeGrafter"/>
</dbReference>
<sequence length="375" mass="44029">MNCNYFGICASCTLFDKTYEEQLNYKIQREKERFSNFTNIDFDIIKSNESNFRNRAEFRIWWEKGENNKEILSYAMNDFKKNILKINSCEMVSFHIKELMPKLIDELQNDLELSFKLFAVEFLGSSTKDMLVTLIYHKKLEASWIQKAKEIEKRLNIKIIGRSKKQRLVLTNDYINETLNISNQNFFFAYEENGFTQPNTNVNVQMIEWVLENTKNSSKDLCELYCGGGNFTIPLSTKFRKVLATEISKTSIKSALRNCSLNKIESISFIRMSAEDFVQALNKVRAFNRLKNINLDDYEFDTIFMDPPRSGLDDTTRNLAKDFENIIYISCNPETLHRDLEELTKTHKIEKFALFDQFAFTNHIESGVILRKLKD</sequence>
<evidence type="ECO:0000313" key="8">
    <source>
        <dbReference type="Proteomes" id="UP001171529"/>
    </source>
</evidence>
<keyword evidence="4" id="KW-0819">tRNA processing</keyword>
<feature type="binding site" evidence="5">
    <location>
        <position position="197"/>
    </location>
    <ligand>
        <name>S-adenosyl-L-methionine</name>
        <dbReference type="ChEBI" id="CHEBI:59789"/>
    </ligand>
</feature>
<accession>A0AAW7PTW7</accession>
<dbReference type="CDD" id="cd02440">
    <property type="entry name" value="AdoMet_MTases"/>
    <property type="match status" value="1"/>
</dbReference>
<feature type="active site" description="Nucleophile" evidence="5">
    <location>
        <position position="331"/>
    </location>
</feature>
<dbReference type="Gene3D" id="2.40.50.1070">
    <property type="match status" value="1"/>
</dbReference>
<feature type="active site" evidence="6">
    <location>
        <position position="331"/>
    </location>
</feature>
<dbReference type="SUPFAM" id="SSF53335">
    <property type="entry name" value="S-adenosyl-L-methionine-dependent methyltransferases"/>
    <property type="match status" value="1"/>
</dbReference>
<dbReference type="InterPro" id="IPR011869">
    <property type="entry name" value="TrmA_MeTrfase"/>
</dbReference>
<dbReference type="RefSeq" id="WP_152058414.1">
    <property type="nucleotide sequence ID" value="NZ_CABVSS010000002.1"/>
</dbReference>
<dbReference type="InterPro" id="IPR029063">
    <property type="entry name" value="SAM-dependent_MTases_sf"/>
</dbReference>
<evidence type="ECO:0000313" key="7">
    <source>
        <dbReference type="EMBL" id="MDN5064788.1"/>
    </source>
</evidence>
<dbReference type="PANTHER" id="PTHR47790">
    <property type="entry name" value="TRNA/TMRNA (URACIL-C(5))-METHYLTRANSFERASE"/>
    <property type="match status" value="1"/>
</dbReference>
<gene>
    <name evidence="7" type="primary">trmA</name>
    <name evidence="7" type="ORF">O8C91_11360</name>
</gene>
<dbReference type="PROSITE" id="PS01230">
    <property type="entry name" value="TRMA_1"/>
    <property type="match status" value="1"/>
</dbReference>
<proteinExistence type="inferred from homology"/>
<dbReference type="PANTHER" id="PTHR47790:SF2">
    <property type="entry name" value="TRNA_TMRNA (URACIL-C(5))-METHYLTRANSFERASE"/>
    <property type="match status" value="1"/>
</dbReference>
<organism evidence="7 8">
    <name type="scientific">Aliarcobacter butzleri</name>
    <dbReference type="NCBI Taxonomy" id="28197"/>
    <lineage>
        <taxon>Bacteria</taxon>
        <taxon>Pseudomonadati</taxon>
        <taxon>Campylobacterota</taxon>
        <taxon>Epsilonproteobacteria</taxon>
        <taxon>Campylobacterales</taxon>
        <taxon>Arcobacteraceae</taxon>
        <taxon>Aliarcobacter</taxon>
    </lineage>
</organism>
<evidence type="ECO:0000256" key="4">
    <source>
        <dbReference type="ARBA" id="ARBA00022694"/>
    </source>
</evidence>
<evidence type="ECO:0000256" key="2">
    <source>
        <dbReference type="ARBA" id="ARBA00022679"/>
    </source>
</evidence>
<evidence type="ECO:0000256" key="5">
    <source>
        <dbReference type="PROSITE-ProRule" id="PRU01024"/>
    </source>
</evidence>
<dbReference type="PROSITE" id="PS51687">
    <property type="entry name" value="SAM_MT_RNA_M5U"/>
    <property type="match status" value="1"/>
</dbReference>
<dbReference type="GO" id="GO:0008033">
    <property type="term" value="P:tRNA processing"/>
    <property type="evidence" value="ECO:0007669"/>
    <property type="project" value="UniProtKB-KW"/>
</dbReference>
<dbReference type="Pfam" id="PF05958">
    <property type="entry name" value="tRNA_U5-meth_tr"/>
    <property type="match status" value="1"/>
</dbReference>
<evidence type="ECO:0000256" key="6">
    <source>
        <dbReference type="PROSITE-ProRule" id="PRU10015"/>
    </source>
</evidence>